<organism evidence="2 3">
    <name type="scientific">Candidatus Dojkabacteria bacterium</name>
    <dbReference type="NCBI Taxonomy" id="2099670"/>
    <lineage>
        <taxon>Bacteria</taxon>
        <taxon>Candidatus Dojkabacteria</taxon>
    </lineage>
</organism>
<feature type="domain" description="VOC" evidence="1">
    <location>
        <begin position="2"/>
        <end position="125"/>
    </location>
</feature>
<dbReference type="PANTHER" id="PTHR36503">
    <property type="entry name" value="BLR2520 PROTEIN"/>
    <property type="match status" value="1"/>
</dbReference>
<comment type="caution">
    <text evidence="2">The sequence shown here is derived from an EMBL/GenBank/DDBJ whole genome shotgun (WGS) entry which is preliminary data.</text>
</comment>
<dbReference type="PANTHER" id="PTHR36503:SF3">
    <property type="entry name" value="BLR0126 PROTEIN"/>
    <property type="match status" value="1"/>
</dbReference>
<dbReference type="PROSITE" id="PS51819">
    <property type="entry name" value="VOC"/>
    <property type="match status" value="1"/>
</dbReference>
<dbReference type="SUPFAM" id="SSF54593">
    <property type="entry name" value="Glyoxalase/Bleomycin resistance protein/Dihydroxybiphenyl dioxygenase"/>
    <property type="match status" value="1"/>
</dbReference>
<reference evidence="2" key="1">
    <citation type="submission" date="2020-04" db="EMBL/GenBank/DDBJ databases">
        <authorList>
            <person name="Zhang T."/>
        </authorList>
    </citation>
    <scope>NUCLEOTIDE SEQUENCE</scope>
    <source>
        <strain evidence="2">HKST-UBA14</strain>
    </source>
</reference>
<dbReference type="InterPro" id="IPR037523">
    <property type="entry name" value="VOC_core"/>
</dbReference>
<accession>A0A955L721</accession>
<protein>
    <submittedName>
        <fullName evidence="2">VOC family protein</fullName>
    </submittedName>
</protein>
<reference evidence="2" key="2">
    <citation type="journal article" date="2021" name="Microbiome">
        <title>Successional dynamics and alternative stable states in a saline activated sludge microbial community over 9 years.</title>
        <authorList>
            <person name="Wang Y."/>
            <person name="Ye J."/>
            <person name="Ju F."/>
            <person name="Liu L."/>
            <person name="Boyd J.A."/>
            <person name="Deng Y."/>
            <person name="Parks D.H."/>
            <person name="Jiang X."/>
            <person name="Yin X."/>
            <person name="Woodcroft B.J."/>
            <person name="Tyson G.W."/>
            <person name="Hugenholtz P."/>
            <person name="Polz M.F."/>
            <person name="Zhang T."/>
        </authorList>
    </citation>
    <scope>NUCLEOTIDE SEQUENCE</scope>
    <source>
        <strain evidence="2">HKST-UBA14</strain>
    </source>
</reference>
<evidence type="ECO:0000313" key="3">
    <source>
        <dbReference type="Proteomes" id="UP000783287"/>
    </source>
</evidence>
<name>A0A955L721_9BACT</name>
<dbReference type="Proteomes" id="UP000783287">
    <property type="component" value="Unassembled WGS sequence"/>
</dbReference>
<evidence type="ECO:0000313" key="2">
    <source>
        <dbReference type="EMBL" id="MCA9384047.1"/>
    </source>
</evidence>
<dbReference type="InterPro" id="IPR029068">
    <property type="entry name" value="Glyas_Bleomycin-R_OHBP_Dase"/>
</dbReference>
<dbReference type="AlphaFoldDB" id="A0A955L721"/>
<gene>
    <name evidence="2" type="ORF">KC909_06825</name>
</gene>
<dbReference type="Gene3D" id="3.10.180.10">
    <property type="entry name" value="2,3-Dihydroxybiphenyl 1,2-Dioxygenase, domain 1"/>
    <property type="match status" value="1"/>
</dbReference>
<dbReference type="InterPro" id="IPR004360">
    <property type="entry name" value="Glyas_Fos-R_dOase_dom"/>
</dbReference>
<sequence length="126" mass="14669">MKINKVAVSSKDLTTSVKFYQILGFEFPEFEEDEQHLESINTNEGSTLMIDTDKLLEEISHMTPRPGSHSAFAIEYSTKEEVDKIAQLLEGHNFTVFKQPWEAFWGQYYCIVEDPYNHKIDLYVNL</sequence>
<dbReference type="Pfam" id="PF00903">
    <property type="entry name" value="Glyoxalase"/>
    <property type="match status" value="1"/>
</dbReference>
<dbReference type="EMBL" id="JAGQLK010000227">
    <property type="protein sequence ID" value="MCA9384047.1"/>
    <property type="molecule type" value="Genomic_DNA"/>
</dbReference>
<evidence type="ECO:0000259" key="1">
    <source>
        <dbReference type="PROSITE" id="PS51819"/>
    </source>
</evidence>
<proteinExistence type="predicted"/>